<evidence type="ECO:0000313" key="3">
    <source>
        <dbReference type="Proteomes" id="UP000651085"/>
    </source>
</evidence>
<name>A0A926ISQ6_9BACT</name>
<evidence type="ECO:0008006" key="4">
    <source>
        <dbReference type="Google" id="ProtNLM"/>
    </source>
</evidence>
<organism evidence="2 3">
    <name type="scientific">Jilunia laotingensis</name>
    <dbReference type="NCBI Taxonomy" id="2763675"/>
    <lineage>
        <taxon>Bacteria</taxon>
        <taxon>Pseudomonadati</taxon>
        <taxon>Bacteroidota</taxon>
        <taxon>Bacteroidia</taxon>
        <taxon>Bacteroidales</taxon>
        <taxon>Bacteroidaceae</taxon>
        <taxon>Jilunia</taxon>
    </lineage>
</organism>
<proteinExistence type="predicted"/>
<dbReference type="PROSITE" id="PS51257">
    <property type="entry name" value="PROKAR_LIPOPROTEIN"/>
    <property type="match status" value="1"/>
</dbReference>
<feature type="chain" id="PRO_5038823218" description="Fibrobacter succinogenes major paralogous domain-containing protein" evidence="1">
    <location>
        <begin position="24"/>
        <end position="496"/>
    </location>
</feature>
<comment type="caution">
    <text evidence="2">The sequence shown here is derived from an EMBL/GenBank/DDBJ whole genome shotgun (WGS) entry which is preliminary data.</text>
</comment>
<dbReference type="EMBL" id="JACRTF010000001">
    <property type="protein sequence ID" value="MBC8594988.1"/>
    <property type="molecule type" value="Genomic_DNA"/>
</dbReference>
<feature type="signal peptide" evidence="1">
    <location>
        <begin position="1"/>
        <end position="23"/>
    </location>
</feature>
<accession>A0A926ISQ6</accession>
<sequence length="496" mass="55240">MRKNIFWSAILALSMPLSLLISCQSDDEFVSGKQEGKGASISLDVNYPEFGGNTRTSLEEIEGDMVGNWAEGDKLLITDASGNNVGSLELTDGAGTKHATFTGNLSSNVQNGTHEFTFTYLGAGVQTDEISSSTYNLDFSSQDGDYTELNRYDVFSGKGRYTVVNGTSYAEEALQFKKLLALAHFELIFPDGVSLTGEKVEISGTNLKNSVDIDLTNGALKNPTNNNIIVSGTNGDFYITMIPSEDVTPTFSVNINGTEYESTLSMRTWTAGEFVRQAYKKGVPVKMEAKEDETEIKFIDLGLPSGILWADRNLGANTKYEYGKLIGWGDVTMEKTSTQTKDYPCPYNMNSYYLQKNYYKNCTGDTRYDVVAYQLGSEYYTPNTDNWNELFNNCSGCFETLTDKDNNSINVLKLTSDINHEVLYLPLSGNRSGNNITNRGVKGYYWSAVFCLWFGGQYHEKSGVYYFFKEKDGDTVQESNYYTTMGMSIRPIKYGK</sequence>
<evidence type="ECO:0000313" key="2">
    <source>
        <dbReference type="EMBL" id="MBC8594988.1"/>
    </source>
</evidence>
<protein>
    <recommendedName>
        <fullName evidence="4">Fibrobacter succinogenes major paralogous domain-containing protein</fullName>
    </recommendedName>
</protein>
<keyword evidence="1" id="KW-0732">Signal</keyword>
<dbReference type="AlphaFoldDB" id="A0A926ISQ6"/>
<keyword evidence="3" id="KW-1185">Reference proteome</keyword>
<dbReference type="Proteomes" id="UP000651085">
    <property type="component" value="Unassembled WGS sequence"/>
</dbReference>
<evidence type="ECO:0000256" key="1">
    <source>
        <dbReference type="SAM" id="SignalP"/>
    </source>
</evidence>
<dbReference type="RefSeq" id="WP_262436061.1">
    <property type="nucleotide sequence ID" value="NZ_JACRTF010000001.1"/>
</dbReference>
<gene>
    <name evidence="2" type="ORF">H8744_17400</name>
</gene>
<reference evidence="2" key="1">
    <citation type="submission" date="2020-08" db="EMBL/GenBank/DDBJ databases">
        <title>Genome public.</title>
        <authorList>
            <person name="Liu C."/>
            <person name="Sun Q."/>
        </authorList>
    </citation>
    <scope>NUCLEOTIDE SEQUENCE</scope>
    <source>
        <strain evidence="2">N12</strain>
    </source>
</reference>